<dbReference type="CDD" id="cd02221">
    <property type="entry name" value="cupin_TM1287-like"/>
    <property type="match status" value="1"/>
</dbReference>
<feature type="domain" description="Cupin type-2" evidence="3">
    <location>
        <begin position="77"/>
        <end position="146"/>
    </location>
</feature>
<feature type="chain" id="PRO_5010340267" evidence="2">
    <location>
        <begin position="23"/>
        <end position="163"/>
    </location>
</feature>
<evidence type="ECO:0000256" key="2">
    <source>
        <dbReference type="SAM" id="SignalP"/>
    </source>
</evidence>
<accession>A0A1I0VGY1</accession>
<sequence length="163" mass="17693">MKKRLAILCALGCMAFGTVAFAADSKAAAPDEQCYTPDKLITLDKQDVAKGKGTLYGKFSFTRDMPPAESAMKEIGWMTLKKGASIGLHKHAFNEDAYIIISGEGIFTDGTGKETVVRAGSITIARPGQSHALRNEKDEPLVFLDIIAQNDTYKANHPETNKK</sequence>
<protein>
    <submittedName>
        <fullName evidence="4">Cupin domain-containing protein</fullName>
    </submittedName>
</protein>
<dbReference type="PANTHER" id="PTHR35848">
    <property type="entry name" value="OXALATE-BINDING PROTEIN"/>
    <property type="match status" value="1"/>
</dbReference>
<dbReference type="EMBL" id="FOJX01000001">
    <property type="protein sequence ID" value="SFA75200.1"/>
    <property type="molecule type" value="Genomic_DNA"/>
</dbReference>
<dbReference type="InterPro" id="IPR013096">
    <property type="entry name" value="Cupin_2"/>
</dbReference>
<evidence type="ECO:0000259" key="3">
    <source>
        <dbReference type="Pfam" id="PF07883"/>
    </source>
</evidence>
<evidence type="ECO:0000313" key="4">
    <source>
        <dbReference type="EMBL" id="SFA75200.1"/>
    </source>
</evidence>
<name>A0A1I0VGY1_SELRU</name>
<dbReference type="Gene3D" id="2.60.120.10">
    <property type="entry name" value="Jelly Rolls"/>
    <property type="match status" value="1"/>
</dbReference>
<dbReference type="AlphaFoldDB" id="A0A1I0VGY1"/>
<dbReference type="SUPFAM" id="SSF51182">
    <property type="entry name" value="RmlC-like cupins"/>
    <property type="match status" value="1"/>
</dbReference>
<dbReference type="GO" id="GO:0046872">
    <property type="term" value="F:metal ion binding"/>
    <property type="evidence" value="ECO:0007669"/>
    <property type="project" value="UniProtKB-KW"/>
</dbReference>
<organism evidence="4 5">
    <name type="scientific">Selenomonas ruminantium</name>
    <dbReference type="NCBI Taxonomy" id="971"/>
    <lineage>
        <taxon>Bacteria</taxon>
        <taxon>Bacillati</taxon>
        <taxon>Bacillota</taxon>
        <taxon>Negativicutes</taxon>
        <taxon>Selenomonadales</taxon>
        <taxon>Selenomonadaceae</taxon>
        <taxon>Selenomonas</taxon>
    </lineage>
</organism>
<dbReference type="InterPro" id="IPR011051">
    <property type="entry name" value="RmlC_Cupin_sf"/>
</dbReference>
<evidence type="ECO:0000313" key="5">
    <source>
        <dbReference type="Proteomes" id="UP000183843"/>
    </source>
</evidence>
<keyword evidence="1" id="KW-0479">Metal-binding</keyword>
<proteinExistence type="predicted"/>
<dbReference type="PANTHER" id="PTHR35848:SF6">
    <property type="entry name" value="CUPIN TYPE-2 DOMAIN-CONTAINING PROTEIN"/>
    <property type="match status" value="1"/>
</dbReference>
<dbReference type="InterPro" id="IPR014710">
    <property type="entry name" value="RmlC-like_jellyroll"/>
</dbReference>
<reference evidence="4 5" key="1">
    <citation type="submission" date="2016-10" db="EMBL/GenBank/DDBJ databases">
        <authorList>
            <person name="de Groot N.N."/>
        </authorList>
    </citation>
    <scope>NUCLEOTIDE SEQUENCE [LARGE SCALE GENOMIC DNA]</scope>
    <source>
        <strain evidence="4 5">L14</strain>
    </source>
</reference>
<evidence type="ECO:0000256" key="1">
    <source>
        <dbReference type="ARBA" id="ARBA00022723"/>
    </source>
</evidence>
<dbReference type="Pfam" id="PF07883">
    <property type="entry name" value="Cupin_2"/>
    <property type="match status" value="1"/>
</dbReference>
<dbReference type="InterPro" id="IPR051610">
    <property type="entry name" value="GPI/OXD"/>
</dbReference>
<dbReference type="Proteomes" id="UP000183843">
    <property type="component" value="Unassembled WGS sequence"/>
</dbReference>
<feature type="signal peptide" evidence="2">
    <location>
        <begin position="1"/>
        <end position="22"/>
    </location>
</feature>
<gene>
    <name evidence="4" type="ORF">SAMN05216587_101576</name>
</gene>
<keyword evidence="2" id="KW-0732">Signal</keyword>